<dbReference type="EMBL" id="MT142440">
    <property type="protein sequence ID" value="QJA80907.1"/>
    <property type="molecule type" value="Genomic_DNA"/>
</dbReference>
<keyword evidence="1" id="KW-0175">Coiled coil</keyword>
<feature type="coiled-coil region" evidence="1">
    <location>
        <begin position="19"/>
        <end position="46"/>
    </location>
</feature>
<gene>
    <name evidence="3" type="ORF">MM415A00623_0027</name>
    <name evidence="2" type="ORF">MM415B01227_0015</name>
</gene>
<proteinExistence type="predicted"/>
<dbReference type="EMBL" id="MT141385">
    <property type="protein sequence ID" value="QJA59798.1"/>
    <property type="molecule type" value="Genomic_DNA"/>
</dbReference>
<protein>
    <submittedName>
        <fullName evidence="2">Uncharacterized protein</fullName>
    </submittedName>
</protein>
<evidence type="ECO:0000313" key="2">
    <source>
        <dbReference type="EMBL" id="QJA59798.1"/>
    </source>
</evidence>
<reference evidence="2" key="1">
    <citation type="submission" date="2020-03" db="EMBL/GenBank/DDBJ databases">
        <title>The deep terrestrial virosphere.</title>
        <authorList>
            <person name="Holmfeldt K."/>
            <person name="Nilsson E."/>
            <person name="Simone D."/>
            <person name="Lopez-Fernandez M."/>
            <person name="Wu X."/>
            <person name="de Brujin I."/>
            <person name="Lundin D."/>
            <person name="Andersson A."/>
            <person name="Bertilsson S."/>
            <person name="Dopson M."/>
        </authorList>
    </citation>
    <scope>NUCLEOTIDE SEQUENCE</scope>
    <source>
        <strain evidence="3">MM415A00623</strain>
        <strain evidence="2">MM415B01227</strain>
    </source>
</reference>
<evidence type="ECO:0000256" key="1">
    <source>
        <dbReference type="SAM" id="Coils"/>
    </source>
</evidence>
<name>A0A6M3IRD1_9ZZZZ</name>
<evidence type="ECO:0000313" key="3">
    <source>
        <dbReference type="EMBL" id="QJA80907.1"/>
    </source>
</evidence>
<sequence length="124" mass="14055">MAEFCPECQKKDFDAQLKERDYKAELEKAVNARDSAIEQLNEALKNPQDFPLLSDFIAHCEDGKCERHAKQLEEYQGQIAGNVLANLVKPENKPRLLEVMKTAGIDEAPTRIVISGIDRQRART</sequence>
<dbReference type="AlphaFoldDB" id="A0A6M3IRD1"/>
<organism evidence="2">
    <name type="scientific">viral metagenome</name>
    <dbReference type="NCBI Taxonomy" id="1070528"/>
    <lineage>
        <taxon>unclassified sequences</taxon>
        <taxon>metagenomes</taxon>
        <taxon>organismal metagenomes</taxon>
    </lineage>
</organism>
<accession>A0A6M3IRD1</accession>